<dbReference type="OrthoDB" id="88820at2759"/>
<gene>
    <name evidence="1" type="ORF">F444_19767</name>
</gene>
<dbReference type="EMBL" id="ANJA01003615">
    <property type="protein sequence ID" value="ETO62311.1"/>
    <property type="molecule type" value="Genomic_DNA"/>
</dbReference>
<accession>A0A080Z6Q0</accession>
<organism evidence="1 2">
    <name type="scientific">Phytophthora nicotianae P1976</name>
    <dbReference type="NCBI Taxonomy" id="1317066"/>
    <lineage>
        <taxon>Eukaryota</taxon>
        <taxon>Sar</taxon>
        <taxon>Stramenopiles</taxon>
        <taxon>Oomycota</taxon>
        <taxon>Peronosporomycetes</taxon>
        <taxon>Peronosporales</taxon>
        <taxon>Peronosporaceae</taxon>
        <taxon>Phytophthora</taxon>
    </lineage>
</organism>
<dbReference type="Proteomes" id="UP000028582">
    <property type="component" value="Unassembled WGS sequence"/>
</dbReference>
<comment type="caution">
    <text evidence="1">The sequence shown here is derived from an EMBL/GenBank/DDBJ whole genome shotgun (WGS) entry which is preliminary data.</text>
</comment>
<dbReference type="Gene3D" id="1.25.40.20">
    <property type="entry name" value="Ankyrin repeat-containing domain"/>
    <property type="match status" value="1"/>
</dbReference>
<dbReference type="SUPFAM" id="SSF48403">
    <property type="entry name" value="Ankyrin repeat"/>
    <property type="match status" value="1"/>
</dbReference>
<dbReference type="AlphaFoldDB" id="A0A080Z6Q0"/>
<reference evidence="1 2" key="1">
    <citation type="submission" date="2013-11" db="EMBL/GenBank/DDBJ databases">
        <title>The Genome Sequence of Phytophthora parasitica P1976.</title>
        <authorList>
            <consortium name="The Broad Institute Genomics Platform"/>
            <person name="Russ C."/>
            <person name="Tyler B."/>
            <person name="Panabieres F."/>
            <person name="Shan W."/>
            <person name="Tripathy S."/>
            <person name="Grunwald N."/>
            <person name="Machado M."/>
            <person name="Johnson C.S."/>
            <person name="Walker B."/>
            <person name="Young S."/>
            <person name="Zeng Q."/>
            <person name="Gargeya S."/>
            <person name="Fitzgerald M."/>
            <person name="Haas B."/>
            <person name="Abouelleil A."/>
            <person name="Allen A.W."/>
            <person name="Alvarado L."/>
            <person name="Arachchi H.M."/>
            <person name="Berlin A.M."/>
            <person name="Chapman S.B."/>
            <person name="Gainer-Dewar J."/>
            <person name="Goldberg J."/>
            <person name="Griggs A."/>
            <person name="Gujja S."/>
            <person name="Hansen M."/>
            <person name="Howarth C."/>
            <person name="Imamovic A."/>
            <person name="Ireland A."/>
            <person name="Larimer J."/>
            <person name="McCowan C."/>
            <person name="Murphy C."/>
            <person name="Pearson M."/>
            <person name="Poon T.W."/>
            <person name="Priest M."/>
            <person name="Roberts A."/>
            <person name="Saif S."/>
            <person name="Shea T."/>
            <person name="Sisk P."/>
            <person name="Sykes S."/>
            <person name="Wortman J."/>
            <person name="Nusbaum C."/>
            <person name="Birren B."/>
        </authorList>
    </citation>
    <scope>NUCLEOTIDE SEQUENCE [LARGE SCALE GENOMIC DNA]</scope>
    <source>
        <strain evidence="1 2">P1976</strain>
    </source>
</reference>
<sequence length="368" mass="42473">MYPLHFFEVEAVVAALRSFSDKRIFMWKSELLSVVRSLLPPGTVWPNEHGDAVLEGGKTVLMLVARVSDPHLAVKLIDFVCPYTANFWARDHQRRHAIMDVCHLGGHPSVLLRLIKWAKKTSVRVIVPMSRQDIDGLDAVELAIRGGHGQLASCLLEQHGPNSHDDLLCKHYPLKVLELAIETRNEQCAMAILTNKRVVHHLQPGSAVRLNLNMRWEQRRDSVKRLFNIYTCVGTAIRCGLCSIIQAIYKLNPSETRQAVWYALYMARGRQAEVSFEIREMANRYRLDKLWPQIRVILMLRDWERRRKKRIHVWERMARFCRGHQDWGAVASHPWAAALPDEMLLHVLSFLVPSKVSEANRVTMLIEY</sequence>
<name>A0A080Z6Q0_PHYNI</name>
<evidence type="ECO:0000313" key="1">
    <source>
        <dbReference type="EMBL" id="ETO62311.1"/>
    </source>
</evidence>
<dbReference type="InterPro" id="IPR036770">
    <property type="entry name" value="Ankyrin_rpt-contain_sf"/>
</dbReference>
<evidence type="ECO:0000313" key="2">
    <source>
        <dbReference type="Proteomes" id="UP000028582"/>
    </source>
</evidence>
<proteinExistence type="predicted"/>
<protein>
    <submittedName>
        <fullName evidence="1">Uncharacterized protein</fullName>
    </submittedName>
</protein>